<reference evidence="1" key="1">
    <citation type="journal article" date="2020" name="Stud. Mycol.">
        <title>101 Dothideomycetes genomes: a test case for predicting lifestyles and emergence of pathogens.</title>
        <authorList>
            <person name="Haridas S."/>
            <person name="Albert R."/>
            <person name="Binder M."/>
            <person name="Bloem J."/>
            <person name="Labutti K."/>
            <person name="Salamov A."/>
            <person name="Andreopoulos B."/>
            <person name="Baker S."/>
            <person name="Barry K."/>
            <person name="Bills G."/>
            <person name="Bluhm B."/>
            <person name="Cannon C."/>
            <person name="Castanera R."/>
            <person name="Culley D."/>
            <person name="Daum C."/>
            <person name="Ezra D."/>
            <person name="Gonzalez J."/>
            <person name="Henrissat B."/>
            <person name="Kuo A."/>
            <person name="Liang C."/>
            <person name="Lipzen A."/>
            <person name="Lutzoni F."/>
            <person name="Magnuson J."/>
            <person name="Mondo S."/>
            <person name="Nolan M."/>
            <person name="Ohm R."/>
            <person name="Pangilinan J."/>
            <person name="Park H.-J."/>
            <person name="Ramirez L."/>
            <person name="Alfaro M."/>
            <person name="Sun H."/>
            <person name="Tritt A."/>
            <person name="Yoshinaga Y."/>
            <person name="Zwiers L.-H."/>
            <person name="Turgeon B."/>
            <person name="Goodwin S."/>
            <person name="Spatafora J."/>
            <person name="Crous P."/>
            <person name="Grigoriev I."/>
        </authorList>
    </citation>
    <scope>NUCLEOTIDE SEQUENCE</scope>
    <source>
        <strain evidence="1">CBS 121167</strain>
    </source>
</reference>
<dbReference type="SUPFAM" id="SSF51905">
    <property type="entry name" value="FAD/NAD(P)-binding domain"/>
    <property type="match status" value="1"/>
</dbReference>
<accession>A0A6A6AXK4</accession>
<dbReference type="GO" id="GO:0016491">
    <property type="term" value="F:oxidoreductase activity"/>
    <property type="evidence" value="ECO:0007669"/>
    <property type="project" value="TreeGrafter"/>
</dbReference>
<dbReference type="GeneID" id="54303356"/>
<organism evidence="1 2">
    <name type="scientific">Aplosporella prunicola CBS 121167</name>
    <dbReference type="NCBI Taxonomy" id="1176127"/>
    <lineage>
        <taxon>Eukaryota</taxon>
        <taxon>Fungi</taxon>
        <taxon>Dikarya</taxon>
        <taxon>Ascomycota</taxon>
        <taxon>Pezizomycotina</taxon>
        <taxon>Dothideomycetes</taxon>
        <taxon>Dothideomycetes incertae sedis</taxon>
        <taxon>Botryosphaeriales</taxon>
        <taxon>Aplosporellaceae</taxon>
        <taxon>Aplosporella</taxon>
    </lineage>
</organism>
<evidence type="ECO:0008006" key="3">
    <source>
        <dbReference type="Google" id="ProtNLM"/>
    </source>
</evidence>
<dbReference type="InterPro" id="IPR036188">
    <property type="entry name" value="FAD/NAD-bd_sf"/>
</dbReference>
<dbReference type="Proteomes" id="UP000799438">
    <property type="component" value="Unassembled WGS sequence"/>
</dbReference>
<evidence type="ECO:0000313" key="1">
    <source>
        <dbReference type="EMBL" id="KAF2136669.1"/>
    </source>
</evidence>
<keyword evidence="2" id="KW-1185">Reference proteome</keyword>
<dbReference type="InterPro" id="IPR050464">
    <property type="entry name" value="Zeta_carotene_desat/Oxidored"/>
</dbReference>
<name>A0A6A6AXK4_9PEZI</name>
<gene>
    <name evidence="1" type="ORF">K452DRAFT_353837</name>
</gene>
<protein>
    <recommendedName>
        <fullName evidence="3">Amine oxidase domain-containing protein</fullName>
    </recommendedName>
</protein>
<dbReference type="EMBL" id="ML995514">
    <property type="protein sequence ID" value="KAF2136669.1"/>
    <property type="molecule type" value="Genomic_DNA"/>
</dbReference>
<dbReference type="Pfam" id="PF13450">
    <property type="entry name" value="NAD_binding_8"/>
    <property type="match status" value="1"/>
</dbReference>
<dbReference type="PANTHER" id="PTHR42923">
    <property type="entry name" value="PROTOPORPHYRINOGEN OXIDASE"/>
    <property type="match status" value="1"/>
</dbReference>
<evidence type="ECO:0000313" key="2">
    <source>
        <dbReference type="Proteomes" id="UP000799438"/>
    </source>
</evidence>
<dbReference type="Gene3D" id="1.10.405.20">
    <property type="match status" value="1"/>
</dbReference>
<dbReference type="RefSeq" id="XP_033392387.1">
    <property type="nucleotide sequence ID" value="XM_033545850.1"/>
</dbReference>
<dbReference type="PANTHER" id="PTHR42923:SF26">
    <property type="entry name" value="FMN REDUCTASE LOT6, PUTATIVE (AFU_ORTHOLOGUE AFUA_7G06600)-RELATED"/>
    <property type="match status" value="1"/>
</dbReference>
<dbReference type="Gene3D" id="3.30.70.1990">
    <property type="match status" value="1"/>
</dbReference>
<dbReference type="Gene3D" id="3.50.50.60">
    <property type="entry name" value="FAD/NAD(P)-binding domain"/>
    <property type="match status" value="1"/>
</dbReference>
<dbReference type="OrthoDB" id="68575at2759"/>
<sequence>MSDSNFSEHSDCTSNWVTRDVAIIGGGASGTYAAWRLRELNYSVAIIEKKARLGGHTETYITPQGVPIDYGVMVYHNWPLVERFFEHFGIPLTEFSYAADQGTSIDLRTGEVDKNYTQPDPSLALQAYGAQLAKYPYLREGFNLPDPVPEDLLIPFGAFVEKYRLDDAVWLIAQYSQGFGDILAVPTLYVAKYFGLELLDALQEEATIARFTAAGKKSFKAMYGTSLRFLIVRGPKNTTHLRAKQLLITAPPSYNAVVEPLCPSARERALFSRFRSNTYWAGVMHASGLPSTSVRNAAPEQPFHLPRLPSVYGWSPAQGAPGYFSFTYGGPQGQCLSDEAVKADVLATVERTLKAGSLEGGAENGTEAVSLVAFSNHSPYEFMVGVEDVRAGFYRDLKALQGHWDTWWTGAAFEAHDSSLVWRFTEGLLGNITERLGN</sequence>
<dbReference type="AlphaFoldDB" id="A0A6A6AXK4"/>
<proteinExistence type="predicted"/>